<dbReference type="AlphaFoldDB" id="A0A1M4NF85"/>
<dbReference type="RefSeq" id="WP_104709195.1">
    <property type="nucleotide sequence ID" value="NZ_FZLV01000012.1"/>
</dbReference>
<evidence type="ECO:0000256" key="1">
    <source>
        <dbReference type="SAM" id="SignalP"/>
    </source>
</evidence>
<sequence>MKNHSFKKMITLSLLLASMCLCNAEEDGVFFVIDYQTSLARQELKNPGYIQAQNLKQSLKDGALRLQTAAVPLAFYLDMLANKAKTLVAGANGTMQAGRSQSAQTETNPALEQLAASIGILGGLLNLSQQYADQNIVKPLAIDVGGQEVNITDGMLLAAKSVVFALGQVGLKQNTNNNLYQNLMETMLLGTNGTNGEYNGVSVGDIATGMQKFTSQASLIGADSTISQLDALVNNGVSLAKDTLGLGDFVEQNICNNNVSSCLTNSNYQQGLERSKALVRYNLAQFENASKSLYKISYIPNLSSTKDYRSASMNGFGAKIGYKQFFTEKKNIGLRYYGFVDYGYASFGDTSLKVGTNLVTYGVGTDFLYNFFERSRRREKTSIGLFVGAQIAGQTWDSNVVHLLDGAKPKINSTSFQFLFDLGVRTNFAKRKIRKKRVDQGLEFGVKIPVIAHQYFKAQGSSASYMRNFSFYVGYAVGF</sequence>
<dbReference type="PRINTS" id="PR01776">
    <property type="entry name" value="HPOMPFAMILY"/>
</dbReference>
<keyword evidence="1" id="KW-0732">Signal</keyword>
<evidence type="ECO:0000313" key="2">
    <source>
        <dbReference type="EMBL" id="SFZ70374.1"/>
    </source>
</evidence>
<gene>
    <name evidence="2" type="primary">omp656</name>
</gene>
<dbReference type="EMBL" id="LT632692">
    <property type="protein sequence ID" value="SFZ70374.1"/>
    <property type="molecule type" value="Genomic_DNA"/>
</dbReference>
<proteinExistence type="predicted"/>
<protein>
    <submittedName>
        <fullName evidence="2">OMP656</fullName>
    </submittedName>
</protein>
<dbReference type="InterPro" id="IPR002718">
    <property type="entry name" value="OMP_Helicobacter"/>
</dbReference>
<accession>A0A1M4NF85</accession>
<feature type="chain" id="PRO_5013155095" evidence="1">
    <location>
        <begin position="25"/>
        <end position="479"/>
    </location>
</feature>
<reference evidence="2" key="1">
    <citation type="submission" date="2016-10" db="EMBL/GenBank/DDBJ databases">
        <title>Proteomic and phylogenetic analysis of the outer membrane protein repertoire of gastric Helicobacter species.</title>
        <authorList>
            <person name="Joosten M."/>
        </authorList>
    </citation>
    <scope>NUCLEOTIDE SEQUENCE</scope>
    <source>
        <strain evidence="2">Acino1</strain>
    </source>
</reference>
<dbReference type="Pfam" id="PF01856">
    <property type="entry name" value="HP_OMP"/>
    <property type="match status" value="1"/>
</dbReference>
<organism evidence="2">
    <name type="scientific">Helicobacter acinonychis</name>
    <name type="common">Helicobacter acinonyx</name>
    <dbReference type="NCBI Taxonomy" id="212"/>
    <lineage>
        <taxon>Bacteria</taxon>
        <taxon>Pseudomonadati</taxon>
        <taxon>Campylobacterota</taxon>
        <taxon>Epsilonproteobacteria</taxon>
        <taxon>Campylobacterales</taxon>
        <taxon>Helicobacteraceae</taxon>
        <taxon>Helicobacter</taxon>
    </lineage>
</organism>
<feature type="signal peptide" evidence="1">
    <location>
        <begin position="1"/>
        <end position="24"/>
    </location>
</feature>
<name>A0A1M4NF85_HELAC</name>